<dbReference type="InterPro" id="IPR000315">
    <property type="entry name" value="Znf_B-box"/>
</dbReference>
<dbReference type="SMART" id="SM00336">
    <property type="entry name" value="BBOX"/>
    <property type="match status" value="1"/>
</dbReference>
<reference evidence="7" key="2">
    <citation type="submission" date="2025-09" db="UniProtKB">
        <authorList>
            <consortium name="Ensembl"/>
        </authorList>
    </citation>
    <scope>IDENTIFICATION</scope>
</reference>
<dbReference type="CDD" id="cd13733">
    <property type="entry name" value="SPRY_PRY_C-I_1"/>
    <property type="match status" value="1"/>
</dbReference>
<keyword evidence="2" id="KW-0863">Zinc-finger</keyword>
<sequence>LSVVVVMSSLPLLSEDQFSCSICLDIFNNPVSTPCGHSYCQLYQCPLCKESFNRRPELHINRTLKEITEHFKQAAASGPPALEGRSGEDQSPKPRRRSTLSKRTEMAEGVINEMVHRFQKTSTDAHHDEPPPPYTPSRSAMDLDSSLPLCPVHLRGLAYFCRDENVCVCSLCIETGHLGHKVSSAKREWQAKKSQLGILDAELKNQICERERKVHEIQTLMISQSSTLLSAQRLLKELEEELSELKKKSASVNQLALTDDYSFASVSAPPQTKDWSGASVASELPSGVVLRNITQTIERFKDEMCKLTEVCKSNQSFQRQGMFSCTGVLQQPYCGLYLPVSAPEDITMDPNTAHPRLIISADGKQVFCGERHQPVPDSSERFDRVVCVLAREGFDSGRHYWEVEVGGKTDWDLGVASHSVCRKGKITVSPAHGYWFLSLRDNTDYAFRTEPSTSLTVSTRPSKIGIYVDYDKGIVSFYNVDAKVLIYTFTDRFPDVILPFFSPCTNKSGRNEEPLIICPVSTIE</sequence>
<dbReference type="PANTHER" id="PTHR24103">
    <property type="entry name" value="E3 UBIQUITIN-PROTEIN LIGASE TRIM"/>
    <property type="match status" value="1"/>
</dbReference>
<dbReference type="Ensembl" id="ENSNMLT00000001901.1">
    <property type="protein sequence ID" value="ENSNMLP00000001640.1"/>
    <property type="gene ID" value="ENSNMLG00000001244.1"/>
</dbReference>
<dbReference type="Gene3D" id="3.30.160.60">
    <property type="entry name" value="Classic Zinc Finger"/>
    <property type="match status" value="1"/>
</dbReference>
<evidence type="ECO:0000256" key="4">
    <source>
        <dbReference type="SAM" id="Coils"/>
    </source>
</evidence>
<dbReference type="Pfam" id="PF13445">
    <property type="entry name" value="zf-RING_UBOX"/>
    <property type="match status" value="1"/>
</dbReference>
<name>A0A8C6SBT8_9GOBI</name>
<evidence type="ECO:0000256" key="2">
    <source>
        <dbReference type="ARBA" id="ARBA00022771"/>
    </source>
</evidence>
<dbReference type="GO" id="GO:0008270">
    <property type="term" value="F:zinc ion binding"/>
    <property type="evidence" value="ECO:0007669"/>
    <property type="project" value="UniProtKB-KW"/>
</dbReference>
<dbReference type="InterPro" id="IPR003877">
    <property type="entry name" value="SPRY_dom"/>
</dbReference>
<dbReference type="Pfam" id="PF00622">
    <property type="entry name" value="SPRY"/>
    <property type="match status" value="1"/>
</dbReference>
<evidence type="ECO:0000256" key="1">
    <source>
        <dbReference type="ARBA" id="ARBA00022723"/>
    </source>
</evidence>
<dbReference type="InterPro" id="IPR050143">
    <property type="entry name" value="TRIM/RBCC"/>
</dbReference>
<dbReference type="SMART" id="SM00589">
    <property type="entry name" value="PRY"/>
    <property type="match status" value="1"/>
</dbReference>
<feature type="region of interest" description="Disordered" evidence="5">
    <location>
        <begin position="121"/>
        <end position="140"/>
    </location>
</feature>
<dbReference type="InterPro" id="IPR043136">
    <property type="entry name" value="B30.2/SPRY_sf"/>
</dbReference>
<keyword evidence="3" id="KW-0862">Zinc</keyword>
<reference evidence="7" key="1">
    <citation type="submission" date="2025-08" db="UniProtKB">
        <authorList>
            <consortium name="Ensembl"/>
        </authorList>
    </citation>
    <scope>IDENTIFICATION</scope>
</reference>
<dbReference type="InterPro" id="IPR013320">
    <property type="entry name" value="ConA-like_dom_sf"/>
</dbReference>
<feature type="domain" description="B30.2/SPRY" evidence="6">
    <location>
        <begin position="326"/>
        <end position="522"/>
    </location>
</feature>
<dbReference type="PRINTS" id="PR01407">
    <property type="entry name" value="BUTYPHLNCDUF"/>
</dbReference>
<evidence type="ECO:0000259" key="6">
    <source>
        <dbReference type="PROSITE" id="PS50188"/>
    </source>
</evidence>
<dbReference type="InterPro" id="IPR013083">
    <property type="entry name" value="Znf_RING/FYVE/PHD"/>
</dbReference>
<evidence type="ECO:0000256" key="3">
    <source>
        <dbReference type="ARBA" id="ARBA00022833"/>
    </source>
</evidence>
<dbReference type="SUPFAM" id="SSF57850">
    <property type="entry name" value="RING/U-box"/>
    <property type="match status" value="1"/>
</dbReference>
<dbReference type="InterPro" id="IPR001870">
    <property type="entry name" value="B30.2/SPRY"/>
</dbReference>
<protein>
    <submittedName>
        <fullName evidence="7">Bloodthirsty-related gene family, member 1</fullName>
    </submittedName>
</protein>
<organism evidence="7 8">
    <name type="scientific">Neogobius melanostomus</name>
    <name type="common">round goby</name>
    <dbReference type="NCBI Taxonomy" id="47308"/>
    <lineage>
        <taxon>Eukaryota</taxon>
        <taxon>Metazoa</taxon>
        <taxon>Chordata</taxon>
        <taxon>Craniata</taxon>
        <taxon>Vertebrata</taxon>
        <taxon>Euteleostomi</taxon>
        <taxon>Actinopterygii</taxon>
        <taxon>Neopterygii</taxon>
        <taxon>Teleostei</taxon>
        <taxon>Neoteleostei</taxon>
        <taxon>Acanthomorphata</taxon>
        <taxon>Gobiaria</taxon>
        <taxon>Gobiiformes</taxon>
        <taxon>Gobioidei</taxon>
        <taxon>Gobiidae</taxon>
        <taxon>Benthophilinae</taxon>
        <taxon>Neogobiini</taxon>
        <taxon>Neogobius</taxon>
    </lineage>
</organism>
<keyword evidence="4" id="KW-0175">Coiled coil</keyword>
<feature type="coiled-coil region" evidence="4">
    <location>
        <begin position="221"/>
        <end position="255"/>
    </location>
</feature>
<dbReference type="SMART" id="SM00184">
    <property type="entry name" value="RING"/>
    <property type="match status" value="1"/>
</dbReference>
<proteinExistence type="predicted"/>
<dbReference type="PROSITE" id="PS50188">
    <property type="entry name" value="B302_SPRY"/>
    <property type="match status" value="1"/>
</dbReference>
<dbReference type="InterPro" id="IPR027370">
    <property type="entry name" value="Znf-RING_euk"/>
</dbReference>
<evidence type="ECO:0000256" key="5">
    <source>
        <dbReference type="SAM" id="MobiDB-lite"/>
    </source>
</evidence>
<dbReference type="SUPFAM" id="SSF49899">
    <property type="entry name" value="Concanavalin A-like lectins/glucanases"/>
    <property type="match status" value="1"/>
</dbReference>
<dbReference type="InterPro" id="IPR006574">
    <property type="entry name" value="PRY"/>
</dbReference>
<dbReference type="FunFam" id="2.60.120.920:FF:000004">
    <property type="entry name" value="Butyrophilin subfamily 1 member A1"/>
    <property type="match status" value="1"/>
</dbReference>
<dbReference type="InterPro" id="IPR003879">
    <property type="entry name" value="Butyrophylin_SPRY"/>
</dbReference>
<accession>A0A8C6SBT8</accession>
<evidence type="ECO:0000313" key="7">
    <source>
        <dbReference type="Ensembl" id="ENSNMLP00000001640.1"/>
    </source>
</evidence>
<dbReference type="Pfam" id="PF13765">
    <property type="entry name" value="PRY"/>
    <property type="match status" value="1"/>
</dbReference>
<dbReference type="Gene3D" id="3.30.40.10">
    <property type="entry name" value="Zinc/RING finger domain, C3HC4 (zinc finger)"/>
    <property type="match status" value="1"/>
</dbReference>
<keyword evidence="1" id="KW-0479">Metal-binding</keyword>
<dbReference type="CDD" id="cd19769">
    <property type="entry name" value="Bbox2_TRIM16-like"/>
    <property type="match status" value="1"/>
</dbReference>
<feature type="region of interest" description="Disordered" evidence="5">
    <location>
        <begin position="75"/>
        <end position="106"/>
    </location>
</feature>
<evidence type="ECO:0000313" key="8">
    <source>
        <dbReference type="Proteomes" id="UP000694523"/>
    </source>
</evidence>
<dbReference type="InterPro" id="IPR001841">
    <property type="entry name" value="Znf_RING"/>
</dbReference>
<dbReference type="Pfam" id="PF25600">
    <property type="entry name" value="TRIM_CC"/>
    <property type="match status" value="1"/>
</dbReference>
<keyword evidence="8" id="KW-1185">Reference proteome</keyword>
<dbReference type="Gene3D" id="2.60.120.920">
    <property type="match status" value="1"/>
</dbReference>
<dbReference type="Proteomes" id="UP000694523">
    <property type="component" value="Unplaced"/>
</dbReference>
<dbReference type="SMART" id="SM00449">
    <property type="entry name" value="SPRY"/>
    <property type="match status" value="1"/>
</dbReference>
<dbReference type="AlphaFoldDB" id="A0A8C6SBT8"/>
<dbReference type="SUPFAM" id="SSF57845">
    <property type="entry name" value="B-box zinc-binding domain"/>
    <property type="match status" value="1"/>
</dbReference>
<dbReference type="InterPro" id="IPR058030">
    <property type="entry name" value="TRIM8/14/16/25/29/45/65_CC"/>
</dbReference>